<keyword evidence="1" id="KW-0547">Nucleotide-binding</keyword>
<dbReference type="EMBL" id="VSSQ01106076">
    <property type="protein sequence ID" value="MPN45874.1"/>
    <property type="molecule type" value="Genomic_DNA"/>
</dbReference>
<evidence type="ECO:0000256" key="1">
    <source>
        <dbReference type="ARBA" id="ARBA00022741"/>
    </source>
</evidence>
<gene>
    <name evidence="4" type="ORF">SDC9_193449</name>
</gene>
<reference evidence="4" key="1">
    <citation type="submission" date="2019-08" db="EMBL/GenBank/DDBJ databases">
        <authorList>
            <person name="Kucharzyk K."/>
            <person name="Murdoch R.W."/>
            <person name="Higgins S."/>
            <person name="Loffler F."/>
        </authorList>
    </citation>
    <scope>NUCLEOTIDE SEQUENCE</scope>
</reference>
<organism evidence="4">
    <name type="scientific">bioreactor metagenome</name>
    <dbReference type="NCBI Taxonomy" id="1076179"/>
    <lineage>
        <taxon>unclassified sequences</taxon>
        <taxon>metagenomes</taxon>
        <taxon>ecological metagenomes</taxon>
    </lineage>
</organism>
<protein>
    <recommendedName>
        <fullName evidence="3">CobW C-terminal domain-containing protein</fullName>
    </recommendedName>
</protein>
<feature type="domain" description="CobW C-terminal" evidence="3">
    <location>
        <begin position="17"/>
        <end position="98"/>
    </location>
</feature>
<dbReference type="SUPFAM" id="SSF90002">
    <property type="entry name" value="Hypothetical protein YjiA, C-terminal domain"/>
    <property type="match status" value="1"/>
</dbReference>
<dbReference type="Pfam" id="PF07683">
    <property type="entry name" value="CobW_C"/>
    <property type="match status" value="1"/>
</dbReference>
<sequence>MGDCCCGHDHAADEVFDTITIHTKHIFSKEELKKQAISMEKISKGNILRAKGIFHSKDGYMSLQYVPGEIEIIDCKAPGDVLCIIGKNLNRQEFLSLFYGE</sequence>
<keyword evidence="2" id="KW-0143">Chaperone</keyword>
<comment type="caution">
    <text evidence="4">The sequence shown here is derived from an EMBL/GenBank/DDBJ whole genome shotgun (WGS) entry which is preliminary data.</text>
</comment>
<accession>A0A645IC51</accession>
<proteinExistence type="predicted"/>
<dbReference type="AlphaFoldDB" id="A0A645IC51"/>
<dbReference type="GO" id="GO:0000166">
    <property type="term" value="F:nucleotide binding"/>
    <property type="evidence" value="ECO:0007669"/>
    <property type="project" value="UniProtKB-KW"/>
</dbReference>
<dbReference type="InterPro" id="IPR011629">
    <property type="entry name" value="CobW-like_C"/>
</dbReference>
<evidence type="ECO:0000256" key="2">
    <source>
        <dbReference type="ARBA" id="ARBA00023186"/>
    </source>
</evidence>
<evidence type="ECO:0000313" key="4">
    <source>
        <dbReference type="EMBL" id="MPN45874.1"/>
    </source>
</evidence>
<name>A0A645IC51_9ZZZZ</name>
<dbReference type="InterPro" id="IPR036627">
    <property type="entry name" value="CobW-likC_sf"/>
</dbReference>
<evidence type="ECO:0000259" key="3">
    <source>
        <dbReference type="Pfam" id="PF07683"/>
    </source>
</evidence>
<dbReference type="Gene3D" id="3.30.1220.10">
    <property type="entry name" value="CobW-like, C-terminal domain"/>
    <property type="match status" value="1"/>
</dbReference>